<dbReference type="EMBL" id="BPQB01000048">
    <property type="protein sequence ID" value="GJE95385.1"/>
    <property type="molecule type" value="Genomic_DNA"/>
</dbReference>
<sequence>MAFRAGPALTDAPFKQSRFMTLREEPAPAAGHMPSYSLEERVAHMAHEHSGRITLTPLSYRRDRPKRRRDDVVLNDGSHPQSQPVRPGEDDVGRLRRAACAVPEDGSARAARCWDRCRMALRAPEPAPQATGSAPSHRVFYMPLDALSSECRWDPVRHGAADRSSRSCGQRLPMPITRTTLPAAVRLPVQNLLRMLLSSVSVSPAW</sequence>
<dbReference type="Proteomes" id="UP000703269">
    <property type="component" value="Unassembled WGS sequence"/>
</dbReference>
<dbReference type="AlphaFoldDB" id="A0A9P3GKV3"/>
<comment type="caution">
    <text evidence="2">The sequence shown here is derived from an EMBL/GenBank/DDBJ whole genome shotgun (WGS) entry which is preliminary data.</text>
</comment>
<gene>
    <name evidence="2" type="ORF">PsYK624_115690</name>
</gene>
<evidence type="ECO:0000256" key="1">
    <source>
        <dbReference type="SAM" id="MobiDB-lite"/>
    </source>
</evidence>
<proteinExistence type="predicted"/>
<name>A0A9P3GKV3_9APHY</name>
<evidence type="ECO:0000313" key="2">
    <source>
        <dbReference type="EMBL" id="GJE95385.1"/>
    </source>
</evidence>
<evidence type="ECO:0000313" key="3">
    <source>
        <dbReference type="Proteomes" id="UP000703269"/>
    </source>
</evidence>
<organism evidence="2 3">
    <name type="scientific">Phanerochaete sordida</name>
    <dbReference type="NCBI Taxonomy" id="48140"/>
    <lineage>
        <taxon>Eukaryota</taxon>
        <taxon>Fungi</taxon>
        <taxon>Dikarya</taxon>
        <taxon>Basidiomycota</taxon>
        <taxon>Agaricomycotina</taxon>
        <taxon>Agaricomycetes</taxon>
        <taxon>Polyporales</taxon>
        <taxon>Phanerochaetaceae</taxon>
        <taxon>Phanerochaete</taxon>
    </lineage>
</organism>
<protein>
    <submittedName>
        <fullName evidence="2">Uncharacterized protein</fullName>
    </submittedName>
</protein>
<feature type="region of interest" description="Disordered" evidence="1">
    <location>
        <begin position="47"/>
        <end position="92"/>
    </location>
</feature>
<keyword evidence="3" id="KW-1185">Reference proteome</keyword>
<reference evidence="2 3" key="1">
    <citation type="submission" date="2021-08" db="EMBL/GenBank/DDBJ databases">
        <title>Draft Genome Sequence of Phanerochaete sordida strain YK-624.</title>
        <authorList>
            <person name="Mori T."/>
            <person name="Dohra H."/>
            <person name="Suzuki T."/>
            <person name="Kawagishi H."/>
            <person name="Hirai H."/>
        </authorList>
    </citation>
    <scope>NUCLEOTIDE SEQUENCE [LARGE SCALE GENOMIC DNA]</scope>
    <source>
        <strain evidence="2 3">YK-624</strain>
    </source>
</reference>
<accession>A0A9P3GKV3</accession>